<protein>
    <submittedName>
        <fullName evidence="1">DUF4194 domain-containing protein</fullName>
    </submittedName>
</protein>
<dbReference type="Pfam" id="PF13835">
    <property type="entry name" value="DUF4194"/>
    <property type="match status" value="1"/>
</dbReference>
<comment type="caution">
    <text evidence="1">The sequence shown here is derived from an EMBL/GenBank/DDBJ whole genome shotgun (WGS) entry which is preliminary data.</text>
</comment>
<proteinExistence type="predicted"/>
<reference evidence="1 2" key="1">
    <citation type="submission" date="2024-06" db="EMBL/GenBank/DDBJ databases">
        <title>The Natural Products Discovery Center: Release of the First 8490 Sequenced Strains for Exploring Actinobacteria Biosynthetic Diversity.</title>
        <authorList>
            <person name="Kalkreuter E."/>
            <person name="Kautsar S.A."/>
            <person name="Yang D."/>
            <person name="Bader C.D."/>
            <person name="Teijaro C.N."/>
            <person name="Fluegel L."/>
            <person name="Davis C.M."/>
            <person name="Simpson J.R."/>
            <person name="Lauterbach L."/>
            <person name="Steele A.D."/>
            <person name="Gui C."/>
            <person name="Meng S."/>
            <person name="Li G."/>
            <person name="Viehrig K."/>
            <person name="Ye F."/>
            <person name="Su P."/>
            <person name="Kiefer A.F."/>
            <person name="Nichols A."/>
            <person name="Cepeda A.J."/>
            <person name="Yan W."/>
            <person name="Fan B."/>
            <person name="Jiang Y."/>
            <person name="Adhikari A."/>
            <person name="Zheng C.-J."/>
            <person name="Schuster L."/>
            <person name="Cowan T.M."/>
            <person name="Smanski M.J."/>
            <person name="Chevrette M.G."/>
            <person name="De Carvalho L.P.S."/>
            <person name="Shen B."/>
        </authorList>
    </citation>
    <scope>NUCLEOTIDE SEQUENCE [LARGE SCALE GENOMIC DNA]</scope>
    <source>
        <strain evidence="1 2">NPDC077434</strain>
    </source>
</reference>
<evidence type="ECO:0000313" key="2">
    <source>
        <dbReference type="Proteomes" id="UP001553715"/>
    </source>
</evidence>
<sequence>MRSPEEHATASAVIALMRGVVYRERDESTWAALERHGAAVRDHFNDIAVDVVFDEVEGFAYLRAHDDAEGEEPLPRLIRRRSLTYQASLLAVLLRRRLAEFEATGGEGRLVLSQEQIGDMLSVFSKDSTNEARSQDRVASTVRQLKDLGFLQELRGQSDAWEVKRVLKAYVDAQTLGDFEARLTEYARAMDGEDSE</sequence>
<evidence type="ECO:0000313" key="1">
    <source>
        <dbReference type="EMBL" id="MEW1975474.1"/>
    </source>
</evidence>
<gene>
    <name evidence="1" type="ORF">AB0301_10430</name>
</gene>
<dbReference type="InterPro" id="IPR025449">
    <property type="entry name" value="JetB"/>
</dbReference>
<dbReference type="RefSeq" id="WP_206494800.1">
    <property type="nucleotide sequence ID" value="NZ_JBFBMH010000013.1"/>
</dbReference>
<organism evidence="1 2">
    <name type="scientific">Microbacterium profundi</name>
    <dbReference type="NCBI Taxonomy" id="450380"/>
    <lineage>
        <taxon>Bacteria</taxon>
        <taxon>Bacillati</taxon>
        <taxon>Actinomycetota</taxon>
        <taxon>Actinomycetes</taxon>
        <taxon>Micrococcales</taxon>
        <taxon>Microbacteriaceae</taxon>
        <taxon>Microbacterium</taxon>
    </lineage>
</organism>
<keyword evidence="2" id="KW-1185">Reference proteome</keyword>
<dbReference type="Proteomes" id="UP001553715">
    <property type="component" value="Unassembled WGS sequence"/>
</dbReference>
<dbReference type="EMBL" id="JBFBMH010000013">
    <property type="protein sequence ID" value="MEW1975474.1"/>
    <property type="molecule type" value="Genomic_DNA"/>
</dbReference>
<accession>A0ABV3LHT5</accession>
<name>A0ABV3LHT5_9MICO</name>